<feature type="compositionally biased region" description="Pro residues" evidence="1">
    <location>
        <begin position="580"/>
        <end position="589"/>
    </location>
</feature>
<sequence>MLRNRPSRVPLGMADVNQMQQRPRLKQASHPLVAQTDRAGVHDQQQNIRIAPQPHYNLREGPQRSRDASVIRLDPNRHVPQFAVYESNDSAEDSDSDETASATFESVARLVHIAEVSPTITQVSGYGPPALVHLPSERPRIHDSHHSGLINGQHQHLSTSLAPIRYRYNGHSASGPVTRSGYSYQLSRQATNHSYYRNSDPRIANLSQRGQNPNAVSFSPRVHFESALQELSPHHRSNVALVNRRGGTLRARPSSSRISHISRGEMNYQTRPRPMPRPRGSLMPRRPSARGARHTGGHLRPPAASSIDTVMDRYPIFPSMLSQSDPPRPDHLFLPRSESIPQGRGILTPPAELSTTRMPYPRSRFSSTTASHTSVQSRASSNSLSATNTVFGLDEVSRYGSYSSGTRDEQQAPHMGSVRSSRVGSWTSLLQGNDGHRSSGLPPTQSPLDRLTQELQRLSTGLSTRSQSSSECTSRVTSTDGHLLSGDALYSDPDVEVQESEFEKYDRPRHRNSRQVDGYNRDRPSSRQPQLDLGMTARILDVEVDCESATIRPLSVSPSSQSVSSTPGIDASLVGSSPPGDLPGLPPTTPGRQLVRSARTPYTPCVGHKPQATPRVRVYDDCQPASMQPQTPADLNHRFRKRVANSPDISATGQTPLPSTTAPPVEQLPVIPARNTHRNTYPSFQQANAQPHLTNSQPSSPYSPNFDLRTAAAITAVERRRTARAFSQENVIDPSTNGMETEREAMWRRRDEDGTNIMDDTPPRQGRYERLISQ</sequence>
<feature type="region of interest" description="Disordered" evidence="1">
    <location>
        <begin position="241"/>
        <end position="383"/>
    </location>
</feature>
<proteinExistence type="predicted"/>
<gene>
    <name evidence="2" type="ORF">AWRI4620_LOCUS1853</name>
</gene>
<comment type="caution">
    <text evidence="2">The sequence shown here is derived from an EMBL/GenBank/DDBJ whole genome shotgun (WGS) entry which is preliminary data.</text>
</comment>
<name>A0A9N8KFQ7_9PEZI</name>
<feature type="region of interest" description="Disordered" evidence="1">
    <location>
        <begin position="646"/>
        <end position="665"/>
    </location>
</feature>
<feature type="region of interest" description="Disordered" evidence="1">
    <location>
        <begin position="748"/>
        <end position="774"/>
    </location>
</feature>
<organism evidence="2 3">
    <name type="scientific">Aureobasidium uvarum</name>
    <dbReference type="NCBI Taxonomy" id="2773716"/>
    <lineage>
        <taxon>Eukaryota</taxon>
        <taxon>Fungi</taxon>
        <taxon>Dikarya</taxon>
        <taxon>Ascomycota</taxon>
        <taxon>Pezizomycotina</taxon>
        <taxon>Dothideomycetes</taxon>
        <taxon>Dothideomycetidae</taxon>
        <taxon>Dothideales</taxon>
        <taxon>Saccotheciaceae</taxon>
        <taxon>Aureobasidium</taxon>
    </lineage>
</organism>
<feature type="compositionally biased region" description="Polar residues" evidence="1">
    <location>
        <begin position="418"/>
        <end position="431"/>
    </location>
</feature>
<evidence type="ECO:0000256" key="1">
    <source>
        <dbReference type="SAM" id="MobiDB-lite"/>
    </source>
</evidence>
<dbReference type="AlphaFoldDB" id="A0A9N8KFQ7"/>
<dbReference type="EMBL" id="CAINUL010000002">
    <property type="protein sequence ID" value="CAD0107598.1"/>
    <property type="molecule type" value="Genomic_DNA"/>
</dbReference>
<feature type="region of interest" description="Disordered" evidence="1">
    <location>
        <begin position="553"/>
        <end position="594"/>
    </location>
</feature>
<accession>A0A9N8KFQ7</accession>
<feature type="compositionally biased region" description="Low complexity" evidence="1">
    <location>
        <begin position="555"/>
        <end position="565"/>
    </location>
</feature>
<reference evidence="2" key="1">
    <citation type="submission" date="2020-06" db="EMBL/GenBank/DDBJ databases">
        <authorList>
            <person name="Onetto C."/>
        </authorList>
    </citation>
    <scope>NUCLEOTIDE SEQUENCE</scope>
</reference>
<feature type="compositionally biased region" description="Basic residues" evidence="1">
    <location>
        <begin position="287"/>
        <end position="297"/>
    </location>
</feature>
<feature type="region of interest" description="Disordered" evidence="1">
    <location>
        <begin position="1"/>
        <end position="28"/>
    </location>
</feature>
<feature type="compositionally biased region" description="Polar residues" evidence="1">
    <location>
        <begin position="364"/>
        <end position="383"/>
    </location>
</feature>
<feature type="compositionally biased region" description="Low complexity" evidence="1">
    <location>
        <begin position="457"/>
        <end position="479"/>
    </location>
</feature>
<feature type="compositionally biased region" description="Polar residues" evidence="1">
    <location>
        <begin position="647"/>
        <end position="662"/>
    </location>
</feature>
<evidence type="ECO:0000313" key="2">
    <source>
        <dbReference type="EMBL" id="CAD0107598.1"/>
    </source>
</evidence>
<keyword evidence="3" id="KW-1185">Reference proteome</keyword>
<dbReference type="OrthoDB" id="3437607at2759"/>
<protein>
    <submittedName>
        <fullName evidence="2">Uncharacterized protein</fullName>
    </submittedName>
</protein>
<dbReference type="Proteomes" id="UP000745764">
    <property type="component" value="Unassembled WGS sequence"/>
</dbReference>
<evidence type="ECO:0000313" key="3">
    <source>
        <dbReference type="Proteomes" id="UP000745764"/>
    </source>
</evidence>
<feature type="region of interest" description="Disordered" evidence="1">
    <location>
        <begin position="401"/>
        <end position="534"/>
    </location>
</feature>